<feature type="domain" description="LysM" evidence="1">
    <location>
        <begin position="457"/>
        <end position="501"/>
    </location>
</feature>
<dbReference type="CDD" id="cd00118">
    <property type="entry name" value="LysM"/>
    <property type="match status" value="3"/>
</dbReference>
<dbReference type="Pfam" id="PF01464">
    <property type="entry name" value="SLT"/>
    <property type="match status" value="1"/>
</dbReference>
<reference evidence="2 3" key="1">
    <citation type="submission" date="2020-08" db="EMBL/GenBank/DDBJ databases">
        <title>Genomic Encyclopedia of Type Strains, Phase IV (KMG-IV): sequencing the most valuable type-strain genomes for metagenomic binning, comparative biology and taxonomic classification.</title>
        <authorList>
            <person name="Goeker M."/>
        </authorList>
    </citation>
    <scope>NUCLEOTIDE SEQUENCE [LARGE SCALE GENOMIC DNA]</scope>
    <source>
        <strain evidence="2 3">DSM 26723</strain>
    </source>
</reference>
<dbReference type="EMBL" id="JACHHZ010000006">
    <property type="protein sequence ID" value="MBB6096084.1"/>
    <property type="molecule type" value="Genomic_DNA"/>
</dbReference>
<evidence type="ECO:0000259" key="1">
    <source>
        <dbReference type="PROSITE" id="PS51782"/>
    </source>
</evidence>
<dbReference type="InterPro" id="IPR018392">
    <property type="entry name" value="LysM"/>
</dbReference>
<dbReference type="Gene3D" id="1.10.530.10">
    <property type="match status" value="1"/>
</dbReference>
<feature type="domain" description="LysM" evidence="1">
    <location>
        <begin position="652"/>
        <end position="697"/>
    </location>
</feature>
<dbReference type="SUPFAM" id="SSF53955">
    <property type="entry name" value="Lysozyme-like"/>
    <property type="match status" value="1"/>
</dbReference>
<protein>
    <submittedName>
        <fullName evidence="2">Membrane-bound lytic murein transglycosylase D</fullName>
    </submittedName>
</protein>
<dbReference type="InterPro" id="IPR036779">
    <property type="entry name" value="LysM_dom_sf"/>
</dbReference>
<evidence type="ECO:0000313" key="3">
    <source>
        <dbReference type="Proteomes" id="UP000588068"/>
    </source>
</evidence>
<evidence type="ECO:0000313" key="2">
    <source>
        <dbReference type="EMBL" id="MBB6096084.1"/>
    </source>
</evidence>
<dbReference type="AlphaFoldDB" id="A0A841HTX2"/>
<dbReference type="Pfam" id="PF01476">
    <property type="entry name" value="LysM"/>
    <property type="match status" value="3"/>
</dbReference>
<feature type="domain" description="LysM" evidence="1">
    <location>
        <begin position="376"/>
        <end position="420"/>
    </location>
</feature>
<dbReference type="SMART" id="SM00257">
    <property type="entry name" value="LysM"/>
    <property type="match status" value="3"/>
</dbReference>
<organism evidence="2 3">
    <name type="scientific">Povalibacter uvarum</name>
    <dbReference type="NCBI Taxonomy" id="732238"/>
    <lineage>
        <taxon>Bacteria</taxon>
        <taxon>Pseudomonadati</taxon>
        <taxon>Pseudomonadota</taxon>
        <taxon>Gammaproteobacteria</taxon>
        <taxon>Steroidobacterales</taxon>
        <taxon>Steroidobacteraceae</taxon>
        <taxon>Povalibacter</taxon>
    </lineage>
</organism>
<gene>
    <name evidence="2" type="ORF">HNQ60_004975</name>
</gene>
<dbReference type="SUPFAM" id="SSF54106">
    <property type="entry name" value="LysM domain"/>
    <property type="match status" value="2"/>
</dbReference>
<dbReference type="Gene3D" id="3.10.350.10">
    <property type="entry name" value="LysM domain"/>
    <property type="match status" value="3"/>
</dbReference>
<sequence length="717" mass="78744">MILLALVAAPVFASDAFPRPAALEHDIAFWRRIYTEVGTDGGLIHDPVRLDVVYEIMKFPGDLSPRERSKRIDDTKRKYSRMLDRLAAGATDLSEEELRVQALWPKGTRRARFEQASEEVRFQLGQSDRFLEGLIRSGAYKGHIAKTFQKMGLPTELAALPHVESSFNTYAYSKVGAAGMWQFMRGTGRRYMRIDSVVDERLDPYIATEAAGRFLEQNHIVLGSWPLALTAYNHGTAGMRRAQEAMGTSDITTIVREYSSRSFGFASRNFYVAFLAALEIDSNPEKFFGPVKLHPIDNSQIMVMSGYVPASQLASALQVDSDILRKLNPSLLPTVWNGSRHVPRGFEFRVPAEMDMNKVVARLASADRFDAQVADTKHKVRGGETLSVIASRYGVSMARLAEMNGLRKPYRIHAGQVLTLPTTGKPTQAPVQVAQAEKEKEPTPPAAAPTGVVGTENRYIVKRGDTLSKIATKHGLTEQALMDMNEIRNRNFVYEGQVLALQASARVAPPAEAQVPVDTAVPAAAAVAEVAAVNEAAEPASEREAEELGPTLVPGAQAAASADPADYSVHDGSTIRVQAAETIGHYAEWLEVRASQVRKLNRMTSATPVVIGRKLKLDFSKVTPDQFEARRVAYHRELQEAFFTEFRISGDVSHVIKSGESIWVLAQQRYNIPIWLLRQYNPDVDLGSLRAGTKLIIPTVEPVAAANAAPANTGPAG</sequence>
<dbReference type="PANTHER" id="PTHR33734:SF22">
    <property type="entry name" value="MEMBRANE-BOUND LYTIC MUREIN TRANSGLYCOSYLASE D"/>
    <property type="match status" value="1"/>
</dbReference>
<keyword evidence="3" id="KW-1185">Reference proteome</keyword>
<dbReference type="PROSITE" id="PS51782">
    <property type="entry name" value="LYSM"/>
    <property type="match status" value="3"/>
</dbReference>
<dbReference type="RefSeq" id="WP_184335457.1">
    <property type="nucleotide sequence ID" value="NZ_JACHHZ010000006.1"/>
</dbReference>
<dbReference type="Proteomes" id="UP000588068">
    <property type="component" value="Unassembled WGS sequence"/>
</dbReference>
<comment type="caution">
    <text evidence="2">The sequence shown here is derived from an EMBL/GenBank/DDBJ whole genome shotgun (WGS) entry which is preliminary data.</text>
</comment>
<name>A0A841HTX2_9GAMM</name>
<dbReference type="InterPro" id="IPR023346">
    <property type="entry name" value="Lysozyme-like_dom_sf"/>
</dbReference>
<dbReference type="PANTHER" id="PTHR33734">
    <property type="entry name" value="LYSM DOMAIN-CONTAINING GPI-ANCHORED PROTEIN 2"/>
    <property type="match status" value="1"/>
</dbReference>
<dbReference type="InterPro" id="IPR008258">
    <property type="entry name" value="Transglycosylase_SLT_dom_1"/>
</dbReference>
<dbReference type="CDD" id="cd16894">
    <property type="entry name" value="MltD-like"/>
    <property type="match status" value="1"/>
</dbReference>
<accession>A0A841HTX2</accession>
<proteinExistence type="predicted"/>